<dbReference type="EMBL" id="KN817523">
    <property type="protein sequence ID" value="KJA27882.1"/>
    <property type="molecule type" value="Genomic_DNA"/>
</dbReference>
<gene>
    <name evidence="3" type="ORF">HYPSUDRAFT_883506</name>
</gene>
<dbReference type="PANTHER" id="PTHR48104:SF30">
    <property type="entry name" value="METACASPASE-1"/>
    <property type="match status" value="1"/>
</dbReference>
<dbReference type="Gene3D" id="3.40.50.1460">
    <property type="match status" value="1"/>
</dbReference>
<reference evidence="4" key="1">
    <citation type="submission" date="2014-04" db="EMBL/GenBank/DDBJ databases">
        <title>Evolutionary Origins and Diversification of the Mycorrhizal Mutualists.</title>
        <authorList>
            <consortium name="DOE Joint Genome Institute"/>
            <consortium name="Mycorrhizal Genomics Consortium"/>
            <person name="Kohler A."/>
            <person name="Kuo A."/>
            <person name="Nagy L.G."/>
            <person name="Floudas D."/>
            <person name="Copeland A."/>
            <person name="Barry K.W."/>
            <person name="Cichocki N."/>
            <person name="Veneault-Fourrey C."/>
            <person name="LaButti K."/>
            <person name="Lindquist E.A."/>
            <person name="Lipzen A."/>
            <person name="Lundell T."/>
            <person name="Morin E."/>
            <person name="Murat C."/>
            <person name="Riley R."/>
            <person name="Ohm R."/>
            <person name="Sun H."/>
            <person name="Tunlid A."/>
            <person name="Henrissat B."/>
            <person name="Grigoriev I.V."/>
            <person name="Hibbett D.S."/>
            <person name="Martin F."/>
        </authorList>
    </citation>
    <scope>NUCLEOTIDE SEQUENCE [LARGE SCALE GENOMIC DNA]</scope>
    <source>
        <strain evidence="4">FD-334 SS-4</strain>
    </source>
</reference>
<name>A0A0D2LJK4_HYPSF</name>
<comment type="similarity">
    <text evidence="1">Belongs to the peptidase C14B family.</text>
</comment>
<proteinExistence type="inferred from homology"/>
<evidence type="ECO:0000256" key="1">
    <source>
        <dbReference type="ARBA" id="ARBA00009005"/>
    </source>
</evidence>
<keyword evidence="4" id="KW-1185">Reference proteome</keyword>
<sequence length="647" mass="72822">MPSTRIFSLIIGIDNYKSGHIWNLHACVEDAKRMKKWLLEQFSVPSDQICLLLDSRATKSNIENAFMEHLVNNSSIDPGDAILIYFAGHGSSMLAPSEWYNAEVKAEMVEVLCPYDHDTKAAQGRVAGISDRSFHAMIQDLANRKGNNITVVLDCCFSPFQTPANILQRSTTRWSKTTRAEPDDLYRGLWPSAREKPQEAPLGFSQLTPSHIVLLAASPGQRCIEHKDGGRFTTNFLHTMSGLPLHRTSYVQLIEHLQQLNEGAHTCICAGKYRDRILFDCVPFLTNSHFLPASLDEKTGLIKIIIGAVHGIVEGTELSLHLHNYHYSRNPSIATVIVSDVQASWCFARYKSRPETLPALFWAQLAKWNNRCPFRVHLESSLISFFRTWKLRKALPTNPSTGPAKNRLQVLRVKQQVLADISLSVEGNHVAVTQHTLPQPDTRTVHIHSKNPIDVIDDAARFNMHLLRNNIDKPLHNLIDMEIWRIDRHSWLRISGNHLKNGMAIIPQDDSAVYQINLRNKSNIDIWPSVLYMDPSQYEISTAYSSASCQEPPLRSRGSFNIGSGEPGSEALTFPLDDHSSIVFMKLFFSSVPVSMSILEQCSFSPSRNNGPRCVFDVPSCLRSDTPNVVWDTTLVPLVLVRQESCL</sequence>
<evidence type="ECO:0000313" key="4">
    <source>
        <dbReference type="Proteomes" id="UP000054270"/>
    </source>
</evidence>
<evidence type="ECO:0000313" key="3">
    <source>
        <dbReference type="EMBL" id="KJA27882.1"/>
    </source>
</evidence>
<protein>
    <recommendedName>
        <fullName evidence="2">Peptidase C14 caspase domain-containing protein</fullName>
    </recommendedName>
</protein>
<feature type="domain" description="Peptidase C14 caspase" evidence="2">
    <location>
        <begin position="8"/>
        <end position="242"/>
    </location>
</feature>
<dbReference type="OrthoDB" id="3223806at2759"/>
<dbReference type="Proteomes" id="UP000054270">
    <property type="component" value="Unassembled WGS sequence"/>
</dbReference>
<evidence type="ECO:0000259" key="2">
    <source>
        <dbReference type="Pfam" id="PF00656"/>
    </source>
</evidence>
<organism evidence="3 4">
    <name type="scientific">Hypholoma sublateritium (strain FD-334 SS-4)</name>
    <dbReference type="NCBI Taxonomy" id="945553"/>
    <lineage>
        <taxon>Eukaryota</taxon>
        <taxon>Fungi</taxon>
        <taxon>Dikarya</taxon>
        <taxon>Basidiomycota</taxon>
        <taxon>Agaricomycotina</taxon>
        <taxon>Agaricomycetes</taxon>
        <taxon>Agaricomycetidae</taxon>
        <taxon>Agaricales</taxon>
        <taxon>Agaricineae</taxon>
        <taxon>Strophariaceae</taxon>
        <taxon>Hypholoma</taxon>
    </lineage>
</organism>
<dbReference type="InterPro" id="IPR050452">
    <property type="entry name" value="Metacaspase"/>
</dbReference>
<dbReference type="InterPro" id="IPR011600">
    <property type="entry name" value="Pept_C14_caspase"/>
</dbReference>
<dbReference type="GO" id="GO:0006508">
    <property type="term" value="P:proteolysis"/>
    <property type="evidence" value="ECO:0007669"/>
    <property type="project" value="InterPro"/>
</dbReference>
<dbReference type="GO" id="GO:0005737">
    <property type="term" value="C:cytoplasm"/>
    <property type="evidence" value="ECO:0007669"/>
    <property type="project" value="TreeGrafter"/>
</dbReference>
<dbReference type="GO" id="GO:0004197">
    <property type="term" value="F:cysteine-type endopeptidase activity"/>
    <property type="evidence" value="ECO:0007669"/>
    <property type="project" value="InterPro"/>
</dbReference>
<dbReference type="AlphaFoldDB" id="A0A0D2LJK4"/>
<dbReference type="Pfam" id="PF00656">
    <property type="entry name" value="Peptidase_C14"/>
    <property type="match status" value="1"/>
</dbReference>
<dbReference type="OMA" id="RTPFRVH"/>
<dbReference type="PANTHER" id="PTHR48104">
    <property type="entry name" value="METACASPASE-4"/>
    <property type="match status" value="1"/>
</dbReference>
<accession>A0A0D2LJK4</accession>